<sequence length="121" mass="13329">MSGCVYIIARGLPLSTTLEADMSAGESPRAARCWLSPFPNPSAPSPLAKAVPVFQHCRSCIDGSTDRLAWWPGLSPISSSSYAMAGLETATEKLKNRHQACSVQHIQKTSKRVKREQNWEW</sequence>
<dbReference type="Proteomes" id="UP000827986">
    <property type="component" value="Unassembled WGS sequence"/>
</dbReference>
<proteinExistence type="predicted"/>
<organism evidence="1 2">
    <name type="scientific">Mauremys mutica</name>
    <name type="common">yellowpond turtle</name>
    <dbReference type="NCBI Taxonomy" id="74926"/>
    <lineage>
        <taxon>Eukaryota</taxon>
        <taxon>Metazoa</taxon>
        <taxon>Chordata</taxon>
        <taxon>Craniata</taxon>
        <taxon>Vertebrata</taxon>
        <taxon>Euteleostomi</taxon>
        <taxon>Archelosauria</taxon>
        <taxon>Testudinata</taxon>
        <taxon>Testudines</taxon>
        <taxon>Cryptodira</taxon>
        <taxon>Durocryptodira</taxon>
        <taxon>Testudinoidea</taxon>
        <taxon>Geoemydidae</taxon>
        <taxon>Geoemydinae</taxon>
        <taxon>Mauremys</taxon>
    </lineage>
</organism>
<evidence type="ECO:0000313" key="2">
    <source>
        <dbReference type="Proteomes" id="UP000827986"/>
    </source>
</evidence>
<protein>
    <submittedName>
        <fullName evidence="1">Uncharacterized protein</fullName>
    </submittedName>
</protein>
<name>A0A9D3WPI4_9SAUR</name>
<accession>A0A9D3WPI4</accession>
<dbReference type="AlphaFoldDB" id="A0A9D3WPI4"/>
<comment type="caution">
    <text evidence="1">The sequence shown here is derived from an EMBL/GenBank/DDBJ whole genome shotgun (WGS) entry which is preliminary data.</text>
</comment>
<reference evidence="1" key="1">
    <citation type="submission" date="2021-09" db="EMBL/GenBank/DDBJ databases">
        <title>The genome of Mauremys mutica provides insights into the evolution of semi-aquatic lifestyle.</title>
        <authorList>
            <person name="Gong S."/>
            <person name="Gao Y."/>
        </authorList>
    </citation>
    <scope>NUCLEOTIDE SEQUENCE</scope>
    <source>
        <strain evidence="1">MM-2020</strain>
        <tissue evidence="1">Muscle</tissue>
    </source>
</reference>
<gene>
    <name evidence="1" type="ORF">KIL84_022522</name>
</gene>
<keyword evidence="2" id="KW-1185">Reference proteome</keyword>
<dbReference type="EMBL" id="JAHDVG010000488">
    <property type="protein sequence ID" value="KAH1164963.1"/>
    <property type="molecule type" value="Genomic_DNA"/>
</dbReference>
<evidence type="ECO:0000313" key="1">
    <source>
        <dbReference type="EMBL" id="KAH1164963.1"/>
    </source>
</evidence>